<evidence type="ECO:0000259" key="2">
    <source>
        <dbReference type="SMART" id="SM00912"/>
    </source>
</evidence>
<evidence type="ECO:0000313" key="4">
    <source>
        <dbReference type="Proteomes" id="UP000729733"/>
    </source>
</evidence>
<keyword evidence="4" id="KW-1185">Reference proteome</keyword>
<dbReference type="InterPro" id="IPR008638">
    <property type="entry name" value="FhaB/CdiA-like_TPS"/>
</dbReference>
<dbReference type="InterPro" id="IPR011050">
    <property type="entry name" value="Pectin_lyase_fold/virulence"/>
</dbReference>
<dbReference type="NCBIfam" id="TIGR01901">
    <property type="entry name" value="adhes_NPXG"/>
    <property type="match status" value="1"/>
</dbReference>
<dbReference type="Pfam" id="PF05860">
    <property type="entry name" value="TPS"/>
    <property type="match status" value="1"/>
</dbReference>
<dbReference type="Gene3D" id="2.160.20.10">
    <property type="entry name" value="Single-stranded right-handed beta-helix, Pectin lyase-like"/>
    <property type="match status" value="3"/>
</dbReference>
<dbReference type="SUPFAM" id="SSF51126">
    <property type="entry name" value="Pectin lyase-like"/>
    <property type="match status" value="5"/>
</dbReference>
<feature type="chain" id="PRO_5037685238" evidence="1">
    <location>
        <begin position="28"/>
        <end position="1136"/>
    </location>
</feature>
<sequence>MLKLSSLLPFSLCTFGCLLTTSKIAQAQIAPDNTVNTQVDRNGNVSTITGGNTQGGNLFHSFQDFSVPTGETAFFNNTDSISKIFSRVTGGNISNIDGIIRNNGNADLFLINPAGIIFGQNARLDIGGSFLGSTSNSILFPDGIEFSATDTQVNPILTINAPIGLGFRDEPGEIINNSLGRGLEVNAGNNISLLGGDVTFNGGRLTAPEGIINLGGLSAAGEIGIDADGNFSFSDGVGRSNISLSNNAIVDVSGDGGGLITINANNLELTKESLFLANIGEGLGSADVLAGTININSVAFSAENNSLIRADNLGTGRAGNINLITDTLNLNSGSAITATTFGVGDAGNISVTARDITLDFEFTGIYSNVGLTNVASESEELDVSGVVGNAGIIDINTDTLTLTNGARIITTSIAQGNGGTVNINATGEVSYIGQGVTPVPAFGGGTDNVVISGSFSQVQQAGNGNAGEVNITADSLTLIDKGAVLVDNSGVGGDAGDITLNIAGDIFLDQTGLILAQVQEGAVGNGGDINITANSLEAQGGSLILADTKGAGNAGNINIDVIEAISLDNGQIISLVDSNETSQTTGNGGNISLTAGELNLINNAQLLADTTAQGDAGNITVDITGNINLDNGSQIQSQTRSGAVGNAGNINITTGGSLLSTNGNLILADSQAQGNGGSIVINAAERVLLEGREENGFPSQVVAGLTREDSEGMGGTIEINAGELVMGDVAFISSNTVEGSVGEAGNITLNVDRLNLSENAFINAFTANDFDGGSIIVNAQTLDFISGGKIFAATAGRGNAGNINLNISDRATLDNSVQASSPLVEFPESEQLSNDLQNSSSGIYANATESASGNGGNINIGQILESKPQNFIISNDAQIDVGSQGTGSGGNIFLASQALELDNNANISASTGFGQGGIITLDIADNLTLNNSSSISAEAFNDANGGNLNIDSRFIIAFPNGDNDILASAENGLGGNININTESLLGIQSRSQNPGTNDINASSQFSLDGTVNVNILNFNPIQGVTELPNNVVESGETVAQSCSTNRAITTQNSFTIKGKGGIIPLPGLPLNSAGVIVDGEVDETVFAIPQPITTSQGEIQPARGIQVTEKGEVILTAYQTNNSGDRISEIKRNCGV</sequence>
<reference evidence="3" key="1">
    <citation type="journal article" date="2021" name="Antonie Van Leeuwenhoek">
        <title>Draft genome and description of Waterburya agarophytonicola gen. nov. sp. nov. (Pleurocapsales, Cyanobacteria): a seaweed symbiont.</title>
        <authorList>
            <person name="Bonthond G."/>
            <person name="Shalygin S."/>
            <person name="Bayer T."/>
            <person name="Weinberger F."/>
        </authorList>
    </citation>
    <scope>NUCLEOTIDE SEQUENCE</scope>
    <source>
        <strain evidence="3">KI4</strain>
    </source>
</reference>
<dbReference type="Proteomes" id="UP000729733">
    <property type="component" value="Unassembled WGS sequence"/>
</dbReference>
<comment type="caution">
    <text evidence="3">The sequence shown here is derived from an EMBL/GenBank/DDBJ whole genome shotgun (WGS) entry which is preliminary data.</text>
</comment>
<accession>A0A964BPN5</accession>
<dbReference type="RefSeq" id="WP_229639236.1">
    <property type="nucleotide sequence ID" value="NZ_JADWDC010000007.1"/>
</dbReference>
<organism evidence="3 4">
    <name type="scientific">Waterburya agarophytonicola KI4</name>
    <dbReference type="NCBI Taxonomy" id="2874699"/>
    <lineage>
        <taxon>Bacteria</taxon>
        <taxon>Bacillati</taxon>
        <taxon>Cyanobacteriota</taxon>
        <taxon>Cyanophyceae</taxon>
        <taxon>Pleurocapsales</taxon>
        <taxon>Hyellaceae</taxon>
        <taxon>Waterburya</taxon>
        <taxon>Waterburya agarophytonicola</taxon>
    </lineage>
</organism>
<keyword evidence="1" id="KW-0732">Signal</keyword>
<feature type="signal peptide" evidence="1">
    <location>
        <begin position="1"/>
        <end position="27"/>
    </location>
</feature>
<dbReference type="InterPro" id="IPR012334">
    <property type="entry name" value="Pectin_lyas_fold"/>
</dbReference>
<proteinExistence type="predicted"/>
<gene>
    <name evidence="3" type="ORF">I4641_04305</name>
</gene>
<evidence type="ECO:0000313" key="3">
    <source>
        <dbReference type="EMBL" id="MCC0176198.1"/>
    </source>
</evidence>
<protein>
    <submittedName>
        <fullName evidence="3">Filamentous hemagglutinin N-terminal domain-containing protein</fullName>
    </submittedName>
</protein>
<dbReference type="AlphaFoldDB" id="A0A964BPN5"/>
<dbReference type="EMBL" id="JADWDC010000007">
    <property type="protein sequence ID" value="MCC0176198.1"/>
    <property type="molecule type" value="Genomic_DNA"/>
</dbReference>
<feature type="domain" description="Filamentous haemagglutinin FhaB/tRNA nuclease CdiA-like TPS" evidence="2">
    <location>
        <begin position="30"/>
        <end position="141"/>
    </location>
</feature>
<name>A0A964BPN5_9CYAN</name>
<dbReference type="SMART" id="SM00912">
    <property type="entry name" value="Haemagg_act"/>
    <property type="match status" value="1"/>
</dbReference>
<evidence type="ECO:0000256" key="1">
    <source>
        <dbReference type="SAM" id="SignalP"/>
    </source>
</evidence>